<evidence type="ECO:0000313" key="4">
    <source>
        <dbReference type="Proteomes" id="UP000078302"/>
    </source>
</evidence>
<gene>
    <name evidence="3" type="ORF">A4H96_04505</name>
</gene>
<keyword evidence="2" id="KW-1133">Transmembrane helix</keyword>
<dbReference type="RefSeq" id="WP_064218484.1">
    <property type="nucleotide sequence ID" value="NZ_LVXZ01000046.1"/>
</dbReference>
<evidence type="ECO:0008006" key="5">
    <source>
        <dbReference type="Google" id="ProtNLM"/>
    </source>
</evidence>
<dbReference type="AlphaFoldDB" id="A0A179BKA3"/>
<dbReference type="OrthoDB" id="7817736at2"/>
<comment type="caution">
    <text evidence="3">The sequence shown here is derived from an EMBL/GenBank/DDBJ whole genome shotgun (WGS) entry which is preliminary data.</text>
</comment>
<dbReference type="Gene3D" id="3.40.50.300">
    <property type="entry name" value="P-loop containing nucleotide triphosphate hydrolases"/>
    <property type="match status" value="1"/>
</dbReference>
<reference evidence="3 4" key="1">
    <citation type="submission" date="2016-04" db="EMBL/GenBank/DDBJ databases">
        <title>Acidithiobacillus ferrooxidans genome sequencing and assembly.</title>
        <authorList>
            <person name="Zhou Z."/>
        </authorList>
    </citation>
    <scope>NUCLEOTIDE SEQUENCE [LARGE SCALE GENOMIC DNA]</scope>
    <source>
        <strain evidence="3 4">BY0502</strain>
    </source>
</reference>
<dbReference type="EMBL" id="LVXZ01000046">
    <property type="protein sequence ID" value="OAP92177.1"/>
    <property type="molecule type" value="Genomic_DNA"/>
</dbReference>
<feature type="region of interest" description="Disordered" evidence="1">
    <location>
        <begin position="305"/>
        <end position="328"/>
    </location>
</feature>
<dbReference type="InterPro" id="IPR027417">
    <property type="entry name" value="P-loop_NTPase"/>
</dbReference>
<dbReference type="SUPFAM" id="SSF52540">
    <property type="entry name" value="P-loop containing nucleoside triphosphate hydrolases"/>
    <property type="match status" value="1"/>
</dbReference>
<keyword evidence="2" id="KW-0472">Membrane</keyword>
<evidence type="ECO:0000256" key="2">
    <source>
        <dbReference type="SAM" id="Phobius"/>
    </source>
</evidence>
<keyword evidence="2" id="KW-0812">Transmembrane</keyword>
<feature type="transmembrane region" description="Helical" evidence="2">
    <location>
        <begin position="30"/>
        <end position="47"/>
    </location>
</feature>
<organism evidence="3 4">
    <name type="scientific">Acidithiobacillus ferrooxidans</name>
    <name type="common">Thiobacillus ferrooxidans</name>
    <dbReference type="NCBI Taxonomy" id="920"/>
    <lineage>
        <taxon>Bacteria</taxon>
        <taxon>Pseudomonadati</taxon>
        <taxon>Pseudomonadota</taxon>
        <taxon>Acidithiobacillia</taxon>
        <taxon>Acidithiobacillales</taxon>
        <taxon>Acidithiobacillaceae</taxon>
        <taxon>Acidithiobacillus</taxon>
    </lineage>
</organism>
<evidence type="ECO:0000256" key="1">
    <source>
        <dbReference type="SAM" id="MobiDB-lite"/>
    </source>
</evidence>
<dbReference type="Proteomes" id="UP000078302">
    <property type="component" value="Unassembled WGS sequence"/>
</dbReference>
<keyword evidence="4" id="KW-1185">Reference proteome</keyword>
<protein>
    <recommendedName>
        <fullName evidence="5">TraD/TraG TraM recognition site domain-containing protein</fullName>
    </recommendedName>
</protein>
<sequence>MNRAPSVDTRTVSQDTRPFGQRFRQFAQDAGFLTLFILAGLCAMPPLDAWADLILPVATLYFLILLHTVRHNGWPLRAPCFAGTWDPKDLDERGRPQPANGIYLAGFDRETGAAVWLNNVDLRADLYILGAVGGGKTEALMAAIFNACMLGTGAATGDGKGEVATWEQIYGILRRFGREDDVFLLSYVTGGRDIYSAIPERRLSNTDNPLALWDSSSLSELLMQLLDKSAVTDPFWIGRAESYIRAILPPLVWRRDQGIEALSPAVVRRHLELEALQSLAHDKTIPLRLLDGVVAYLRVLPGGWDPDKPPPSSDARDPQAEQAPNLSRGEQHAYVTMQLTNALGLLADSYGYITNTPYPEIDWYDAVVNRRFVVVILPALGKSAEGAAALGRIFTANIKGVMARVAGSQTERRVGEAAEPLITKADHPYFILQDEKPAYVVDGEDVIYQEARSLGFALFILAQSHQHMLNKNKTVADAIAGSATRSKMFLGVEDIETMELARKLTGEVWRAVPASYNNGSGIIPAADTRLQLQKDSWLDPLDIKVQHRGQGLLVNTVPTSRGETQRAVWIQGLYVPQVTVKAIHQNHLQPLLKPVRDETAQEFQDVGKEGAAAQPRYAEDLAARFGEGMMQARAVCEQMGLDAEALDQHDQLQEVVERLITQALRDAPCPMDAEGERLFGELQ</sequence>
<accession>A0A179BKA3</accession>
<proteinExistence type="predicted"/>
<name>A0A179BKA3_ACIFR</name>
<evidence type="ECO:0000313" key="3">
    <source>
        <dbReference type="EMBL" id="OAP92177.1"/>
    </source>
</evidence>